<comment type="similarity">
    <text evidence="2">Belongs to the GLE1 family.</text>
</comment>
<dbReference type="Pfam" id="PF07817">
    <property type="entry name" value="GLE1"/>
    <property type="match status" value="1"/>
</dbReference>
<feature type="coiled-coil region" evidence="11">
    <location>
        <begin position="274"/>
        <end position="331"/>
    </location>
</feature>
<keyword evidence="3" id="KW-0813">Transport</keyword>
<gene>
    <name evidence="13" type="ORF">FVE85_0867</name>
</gene>
<dbReference type="PANTHER" id="PTHR12960:SF0">
    <property type="entry name" value="MRNA EXPORT FACTOR GLE1"/>
    <property type="match status" value="1"/>
</dbReference>
<keyword evidence="5" id="KW-0653">Protein transport</keyword>
<evidence type="ECO:0000313" key="13">
    <source>
        <dbReference type="EMBL" id="KAA8497138.1"/>
    </source>
</evidence>
<evidence type="ECO:0000256" key="9">
    <source>
        <dbReference type="ARBA" id="ARBA00026227"/>
    </source>
</evidence>
<accession>A0A5J4Z1D0</accession>
<feature type="region of interest" description="Disordered" evidence="12">
    <location>
        <begin position="100"/>
        <end position="150"/>
    </location>
</feature>
<feature type="compositionally biased region" description="Basic and acidic residues" evidence="12">
    <location>
        <begin position="46"/>
        <end position="66"/>
    </location>
</feature>
<evidence type="ECO:0000313" key="14">
    <source>
        <dbReference type="Proteomes" id="UP000324585"/>
    </source>
</evidence>
<reference evidence="14" key="1">
    <citation type="journal article" date="2019" name="Nat. Commun.">
        <title>Expansion of phycobilisome linker gene families in mesophilic red algae.</title>
        <authorList>
            <person name="Lee J."/>
            <person name="Kim D."/>
            <person name="Bhattacharya D."/>
            <person name="Yoon H.S."/>
        </authorList>
    </citation>
    <scope>NUCLEOTIDE SEQUENCE [LARGE SCALE GENOMIC DNA]</scope>
    <source>
        <strain evidence="14">CCMP 1328</strain>
    </source>
</reference>
<evidence type="ECO:0000256" key="5">
    <source>
        <dbReference type="ARBA" id="ARBA00022927"/>
    </source>
</evidence>
<dbReference type="GO" id="GO:0044614">
    <property type="term" value="C:nuclear pore cytoplasmic filaments"/>
    <property type="evidence" value="ECO:0007669"/>
    <property type="project" value="TreeGrafter"/>
</dbReference>
<keyword evidence="6" id="KW-0811">Translocation</keyword>
<evidence type="ECO:0000256" key="4">
    <source>
        <dbReference type="ARBA" id="ARBA00022816"/>
    </source>
</evidence>
<sequence length="676" mass="74993">MSAAWDNTSSALDVVRSARRAALDQLRASTAIKRSEAPRSTSKTEPGYRGHADLGTRASSESKNRGAFEGGPAATFLTCDVAGSDLDGKEKAKRVRRLLAPDFDTSDDDDELEKNGPGDSMTKPAEKVPHEKRSLKALSSRDATGRGGDAATVESARFPVSVDAQLVASTMDLLRMRVNAEVDYETVARIQQAHAQFQGELLDRLKKNKAAPVALDANAAVASLDVRRFDTLPGSVHGRDALLVSNSGHLSRTDRLNAMRERHARARAQGQDWLRNIQEQEKKAEIERIKREEQIREEERVKQAEVEAVSLREKQRQHQLEEKKRAQQKINRDLAVKEAAVKRAGRQAEQDRIDRYELGSKAAMDEGGRLERWLQGAEARARRFETDTSQSRNRLQIKKEVNLAINQIAASIKQINLKMGALHTTLTKAKALSAEALAFAENTIAARVMKEAAGQITLHSDSAFPVAAVLAALMAVYPDIKDLLIAHFHRECIYTVPMYVRRSPDQSQEDYYQSTLGMKPGEKVESYHERMGGYVTLYAALVQTQNAESLGIGPNPYGIEHGWMWLARTVNMKPRNVSCLVLISFLEICGYRLFREYGRQFEKLMRLVHKSYLPAVPDSAPAGPRTRLAIYVSEFLTSCQLPVPKGSVLPEKDAEVEDPGAYDDVPQGGGNFGFFG</sequence>
<keyword evidence="4" id="KW-0509">mRNA transport</keyword>
<keyword evidence="14" id="KW-1185">Reference proteome</keyword>
<evidence type="ECO:0000256" key="12">
    <source>
        <dbReference type="SAM" id="MobiDB-lite"/>
    </source>
</evidence>
<dbReference type="GO" id="GO:0005737">
    <property type="term" value="C:cytoplasm"/>
    <property type="evidence" value="ECO:0007669"/>
    <property type="project" value="TreeGrafter"/>
</dbReference>
<evidence type="ECO:0000256" key="2">
    <source>
        <dbReference type="ARBA" id="ARBA00011056"/>
    </source>
</evidence>
<dbReference type="InterPro" id="IPR038506">
    <property type="entry name" value="GLE1-like_sf"/>
</dbReference>
<dbReference type="GO" id="GO:0005543">
    <property type="term" value="F:phospholipid binding"/>
    <property type="evidence" value="ECO:0007669"/>
    <property type="project" value="TreeGrafter"/>
</dbReference>
<evidence type="ECO:0000256" key="6">
    <source>
        <dbReference type="ARBA" id="ARBA00023010"/>
    </source>
</evidence>
<protein>
    <recommendedName>
        <fullName evidence="9">mRNA export factor GLE1</fullName>
    </recommendedName>
    <alternativeName>
        <fullName evidence="10">Nucleoporin GLE1</fullName>
    </alternativeName>
</protein>
<dbReference type="InterPro" id="IPR012476">
    <property type="entry name" value="GLE1"/>
</dbReference>
<evidence type="ECO:0000256" key="10">
    <source>
        <dbReference type="ARBA" id="ARBA00029983"/>
    </source>
</evidence>
<keyword evidence="8" id="KW-0539">Nucleus</keyword>
<keyword evidence="11" id="KW-0175">Coiled coil</keyword>
<dbReference type="OMA" id="ELLMAHF"/>
<dbReference type="AlphaFoldDB" id="A0A5J4Z1D0"/>
<feature type="region of interest" description="Disordered" evidence="12">
    <location>
        <begin position="26"/>
        <end position="70"/>
    </location>
</feature>
<evidence type="ECO:0000256" key="7">
    <source>
        <dbReference type="ARBA" id="ARBA00023132"/>
    </source>
</evidence>
<evidence type="ECO:0000256" key="11">
    <source>
        <dbReference type="SAM" id="Coils"/>
    </source>
</evidence>
<evidence type="ECO:0000256" key="1">
    <source>
        <dbReference type="ARBA" id="ARBA00004567"/>
    </source>
</evidence>
<dbReference type="PANTHER" id="PTHR12960">
    <property type="entry name" value="GLE-1-RELATED"/>
    <property type="match status" value="1"/>
</dbReference>
<dbReference type="Proteomes" id="UP000324585">
    <property type="component" value="Unassembled WGS sequence"/>
</dbReference>
<feature type="compositionally biased region" description="Basic and acidic residues" evidence="12">
    <location>
        <begin position="124"/>
        <end position="134"/>
    </location>
</feature>
<comment type="caution">
    <text evidence="13">The sequence shown here is derived from an EMBL/GenBank/DDBJ whole genome shotgun (WGS) entry which is preliminary data.</text>
</comment>
<keyword evidence="7" id="KW-0906">Nuclear pore complex</keyword>
<organism evidence="13 14">
    <name type="scientific">Porphyridium purpureum</name>
    <name type="common">Red alga</name>
    <name type="synonym">Porphyridium cruentum</name>
    <dbReference type="NCBI Taxonomy" id="35688"/>
    <lineage>
        <taxon>Eukaryota</taxon>
        <taxon>Rhodophyta</taxon>
        <taxon>Bangiophyceae</taxon>
        <taxon>Porphyridiales</taxon>
        <taxon>Porphyridiaceae</taxon>
        <taxon>Porphyridium</taxon>
    </lineage>
</organism>
<dbReference type="GO" id="GO:0031369">
    <property type="term" value="F:translation initiation factor binding"/>
    <property type="evidence" value="ECO:0007669"/>
    <property type="project" value="TreeGrafter"/>
</dbReference>
<comment type="subcellular location">
    <subcellularLocation>
        <location evidence="1">Nucleus</location>
        <location evidence="1">Nuclear pore complex</location>
    </subcellularLocation>
</comment>
<dbReference type="GO" id="GO:0016973">
    <property type="term" value="P:poly(A)+ mRNA export from nucleus"/>
    <property type="evidence" value="ECO:0007669"/>
    <property type="project" value="InterPro"/>
</dbReference>
<dbReference type="GO" id="GO:0015031">
    <property type="term" value="P:protein transport"/>
    <property type="evidence" value="ECO:0007669"/>
    <property type="project" value="UniProtKB-KW"/>
</dbReference>
<evidence type="ECO:0000256" key="3">
    <source>
        <dbReference type="ARBA" id="ARBA00022448"/>
    </source>
</evidence>
<evidence type="ECO:0000256" key="8">
    <source>
        <dbReference type="ARBA" id="ARBA00023242"/>
    </source>
</evidence>
<dbReference type="OrthoDB" id="420884at2759"/>
<dbReference type="Gene3D" id="1.25.40.510">
    <property type="entry name" value="GLE1-like"/>
    <property type="match status" value="1"/>
</dbReference>
<name>A0A5J4Z1D0_PORPP</name>
<proteinExistence type="inferred from homology"/>
<dbReference type="EMBL" id="VRMN01000002">
    <property type="protein sequence ID" value="KAA8497138.1"/>
    <property type="molecule type" value="Genomic_DNA"/>
</dbReference>
<dbReference type="GO" id="GO:0000822">
    <property type="term" value="F:inositol hexakisphosphate binding"/>
    <property type="evidence" value="ECO:0007669"/>
    <property type="project" value="TreeGrafter"/>
</dbReference>